<accession>A0AAD6U038</accession>
<keyword evidence="4" id="KW-1185">Reference proteome</keyword>
<evidence type="ECO:0000256" key="2">
    <source>
        <dbReference type="SAM" id="Phobius"/>
    </source>
</evidence>
<keyword evidence="2" id="KW-0812">Transmembrane</keyword>
<protein>
    <submittedName>
        <fullName evidence="3">Uncharacterized protein</fullName>
    </submittedName>
</protein>
<reference evidence="3" key="1">
    <citation type="submission" date="2023-03" db="EMBL/GenBank/DDBJ databases">
        <title>Massive genome expansion in bonnet fungi (Mycena s.s.) driven by repeated elements and novel gene families across ecological guilds.</title>
        <authorList>
            <consortium name="Lawrence Berkeley National Laboratory"/>
            <person name="Harder C.B."/>
            <person name="Miyauchi S."/>
            <person name="Viragh M."/>
            <person name="Kuo A."/>
            <person name="Thoen E."/>
            <person name="Andreopoulos B."/>
            <person name="Lu D."/>
            <person name="Skrede I."/>
            <person name="Drula E."/>
            <person name="Henrissat B."/>
            <person name="Morin E."/>
            <person name="Kohler A."/>
            <person name="Barry K."/>
            <person name="LaButti K."/>
            <person name="Morin E."/>
            <person name="Salamov A."/>
            <person name="Lipzen A."/>
            <person name="Mereny Z."/>
            <person name="Hegedus B."/>
            <person name="Baldrian P."/>
            <person name="Stursova M."/>
            <person name="Weitz H."/>
            <person name="Taylor A."/>
            <person name="Grigoriev I.V."/>
            <person name="Nagy L.G."/>
            <person name="Martin F."/>
            <person name="Kauserud H."/>
        </authorList>
    </citation>
    <scope>NUCLEOTIDE SEQUENCE</scope>
    <source>
        <strain evidence="3">CBHHK173m</strain>
    </source>
</reference>
<keyword evidence="2" id="KW-1133">Transmembrane helix</keyword>
<evidence type="ECO:0000313" key="4">
    <source>
        <dbReference type="Proteomes" id="UP001222325"/>
    </source>
</evidence>
<proteinExistence type="predicted"/>
<comment type="caution">
    <text evidence="3">The sequence shown here is derived from an EMBL/GenBank/DDBJ whole genome shotgun (WGS) entry which is preliminary data.</text>
</comment>
<dbReference type="Proteomes" id="UP001222325">
    <property type="component" value="Unassembled WGS sequence"/>
</dbReference>
<keyword evidence="2" id="KW-0472">Membrane</keyword>
<dbReference type="EMBL" id="JARJCN010000050">
    <property type="protein sequence ID" value="KAJ7081395.1"/>
    <property type="molecule type" value="Genomic_DNA"/>
</dbReference>
<gene>
    <name evidence="3" type="ORF">B0H15DRAFT_855035</name>
</gene>
<evidence type="ECO:0000256" key="1">
    <source>
        <dbReference type="SAM" id="MobiDB-lite"/>
    </source>
</evidence>
<dbReference type="AlphaFoldDB" id="A0AAD6U038"/>
<name>A0AAD6U038_9AGAR</name>
<feature type="transmembrane region" description="Helical" evidence="2">
    <location>
        <begin position="77"/>
        <end position="96"/>
    </location>
</feature>
<evidence type="ECO:0000313" key="3">
    <source>
        <dbReference type="EMBL" id="KAJ7081395.1"/>
    </source>
</evidence>
<feature type="transmembrane region" description="Helical" evidence="2">
    <location>
        <begin position="103"/>
        <end position="122"/>
    </location>
</feature>
<sequence length="132" mass="14794">MSTTSTSTSSTSTSTSTTRTTSGEWGVMYVHVRTNGWMLYVCTDGWGWGRRCRCWGCWGCWGYDAGDAGDEDAMRCWMLYVCVCCMYAVCCMLYAVCCMREWVLCAGVEWWLGGCVGCMIGITEDGLKFRTI</sequence>
<organism evidence="3 4">
    <name type="scientific">Mycena belliarum</name>
    <dbReference type="NCBI Taxonomy" id="1033014"/>
    <lineage>
        <taxon>Eukaryota</taxon>
        <taxon>Fungi</taxon>
        <taxon>Dikarya</taxon>
        <taxon>Basidiomycota</taxon>
        <taxon>Agaricomycotina</taxon>
        <taxon>Agaricomycetes</taxon>
        <taxon>Agaricomycetidae</taxon>
        <taxon>Agaricales</taxon>
        <taxon>Marasmiineae</taxon>
        <taxon>Mycenaceae</taxon>
        <taxon>Mycena</taxon>
    </lineage>
</organism>
<feature type="region of interest" description="Disordered" evidence="1">
    <location>
        <begin position="1"/>
        <end position="20"/>
    </location>
</feature>